<dbReference type="GO" id="GO:0005886">
    <property type="term" value="C:plasma membrane"/>
    <property type="evidence" value="ECO:0007669"/>
    <property type="project" value="UniProtKB-SubCell"/>
</dbReference>
<organism evidence="10 11">
    <name type="scientific">Sporosarcina thermotolerans</name>
    <dbReference type="NCBI Taxonomy" id="633404"/>
    <lineage>
        <taxon>Bacteria</taxon>
        <taxon>Bacillati</taxon>
        <taxon>Bacillota</taxon>
        <taxon>Bacilli</taxon>
        <taxon>Bacillales</taxon>
        <taxon>Caryophanaceae</taxon>
        <taxon>Sporosarcina</taxon>
    </lineage>
</organism>
<evidence type="ECO:0000256" key="1">
    <source>
        <dbReference type="ARBA" id="ARBA00004651"/>
    </source>
</evidence>
<feature type="transmembrane region" description="Helical" evidence="8">
    <location>
        <begin position="20"/>
        <end position="39"/>
    </location>
</feature>
<dbReference type="InterPro" id="IPR047817">
    <property type="entry name" value="ABC2_TM_bact-type"/>
</dbReference>
<comment type="caution">
    <text evidence="10">The sequence shown here is derived from an EMBL/GenBank/DDBJ whole genome shotgun (WGS) entry which is preliminary data.</text>
</comment>
<keyword evidence="4" id="KW-1003">Cell membrane</keyword>
<evidence type="ECO:0000256" key="7">
    <source>
        <dbReference type="ARBA" id="ARBA00023136"/>
    </source>
</evidence>
<dbReference type="PANTHER" id="PTHR30294">
    <property type="entry name" value="MEMBRANE COMPONENT OF ABC TRANSPORTER YHHJ-RELATED"/>
    <property type="match status" value="1"/>
</dbReference>
<comment type="similarity">
    <text evidence="2">Belongs to the ABC-2 integral membrane protein family.</text>
</comment>
<dbReference type="GO" id="GO:0140359">
    <property type="term" value="F:ABC-type transporter activity"/>
    <property type="evidence" value="ECO:0007669"/>
    <property type="project" value="InterPro"/>
</dbReference>
<dbReference type="Proteomes" id="UP001271648">
    <property type="component" value="Unassembled WGS sequence"/>
</dbReference>
<evidence type="ECO:0000256" key="2">
    <source>
        <dbReference type="ARBA" id="ARBA00007783"/>
    </source>
</evidence>
<dbReference type="InterPro" id="IPR013525">
    <property type="entry name" value="ABC2_TM"/>
</dbReference>
<evidence type="ECO:0000256" key="5">
    <source>
        <dbReference type="ARBA" id="ARBA00022692"/>
    </source>
</evidence>
<comment type="subcellular location">
    <subcellularLocation>
        <location evidence="1">Cell membrane</location>
        <topology evidence="1">Multi-pass membrane protein</topology>
    </subcellularLocation>
</comment>
<dbReference type="Pfam" id="PF12698">
    <property type="entry name" value="ABC2_membrane_3"/>
    <property type="match status" value="1"/>
</dbReference>
<keyword evidence="5 8" id="KW-0812">Transmembrane</keyword>
<dbReference type="PANTHER" id="PTHR30294:SF48">
    <property type="entry name" value="LINEARMYCIN RESISTANCE PERMEASE PROTEIN LNRM"/>
    <property type="match status" value="1"/>
</dbReference>
<accession>A0AAW9AAY7</accession>
<reference evidence="10 11" key="1">
    <citation type="submission" date="2023-06" db="EMBL/GenBank/DDBJ databases">
        <title>Sporosarcina sp. nov., isolated from Korean traditional fermented seafood 'Jeotgal'.</title>
        <authorList>
            <person name="Yang A.I."/>
            <person name="Shin N.-R."/>
        </authorList>
    </citation>
    <scope>NUCLEOTIDE SEQUENCE [LARGE SCALE GENOMIC DNA]</scope>
    <source>
        <strain evidence="10 11">KCTC43456</strain>
    </source>
</reference>
<sequence>MKSLLIAVKDAKIHLKDRKAILMMIIMPVLLTVILGSALKGVMGGGSMPETILGVYSSESNSMTEGVIRTLGEDGLAITVERAESEKQLLDWMDGREIDVGVLLPDGWGSDADRAVVMPISGQETAATLIQQMIETFAQLSQAISNSTTTIMTEAALLSEEGDMLDMVAIQNELIASIESVAYEQRTYVSEPAEEESVSSMQYYAAAMAAMFLLFNSMAGGKSFHQERRSETLSRLKMTPISIHTILVGKFIGTCLFAWIQFLIFIGATHFLLKVDWGSSILQILFITFFYIFSVAGLAMVVAAFTTSEKMADVVGSMGVQVLALLGGSMLPLSLFPEVMRNIATAIPNSWALTSYTSIMTGTPWSTLWLPSGVLLGIGTVAILISSIRLNRRVA</sequence>
<feature type="transmembrane region" description="Helical" evidence="8">
    <location>
        <begin position="280"/>
        <end position="305"/>
    </location>
</feature>
<keyword evidence="7 8" id="KW-0472">Membrane</keyword>
<evidence type="ECO:0000313" key="11">
    <source>
        <dbReference type="Proteomes" id="UP001271648"/>
    </source>
</evidence>
<dbReference type="AlphaFoldDB" id="A0AAW9AAY7"/>
<dbReference type="InterPro" id="IPR051449">
    <property type="entry name" value="ABC-2_transporter_component"/>
</dbReference>
<dbReference type="EMBL" id="JAUBDJ010000016">
    <property type="protein sequence ID" value="MDW0118662.1"/>
    <property type="molecule type" value="Genomic_DNA"/>
</dbReference>
<evidence type="ECO:0000256" key="3">
    <source>
        <dbReference type="ARBA" id="ARBA00022448"/>
    </source>
</evidence>
<keyword evidence="6 8" id="KW-1133">Transmembrane helix</keyword>
<protein>
    <submittedName>
        <fullName evidence="10">ABC transporter permease</fullName>
    </submittedName>
</protein>
<keyword evidence="11" id="KW-1185">Reference proteome</keyword>
<dbReference type="PROSITE" id="PS51012">
    <property type="entry name" value="ABC_TM2"/>
    <property type="match status" value="1"/>
</dbReference>
<evidence type="ECO:0000256" key="4">
    <source>
        <dbReference type="ARBA" id="ARBA00022475"/>
    </source>
</evidence>
<feature type="transmembrane region" description="Helical" evidence="8">
    <location>
        <begin position="312"/>
        <end position="331"/>
    </location>
</feature>
<feature type="transmembrane region" description="Helical" evidence="8">
    <location>
        <begin position="241"/>
        <end position="268"/>
    </location>
</feature>
<name>A0AAW9AAY7_9BACL</name>
<feature type="transmembrane region" description="Helical" evidence="8">
    <location>
        <begin position="368"/>
        <end position="390"/>
    </location>
</feature>
<evidence type="ECO:0000313" key="10">
    <source>
        <dbReference type="EMBL" id="MDW0118662.1"/>
    </source>
</evidence>
<proteinExistence type="inferred from homology"/>
<evidence type="ECO:0000256" key="6">
    <source>
        <dbReference type="ARBA" id="ARBA00022989"/>
    </source>
</evidence>
<keyword evidence="3" id="KW-0813">Transport</keyword>
<evidence type="ECO:0000259" key="9">
    <source>
        <dbReference type="PROSITE" id="PS51012"/>
    </source>
</evidence>
<evidence type="ECO:0000256" key="8">
    <source>
        <dbReference type="SAM" id="Phobius"/>
    </source>
</evidence>
<feature type="transmembrane region" description="Helical" evidence="8">
    <location>
        <begin position="201"/>
        <end position="220"/>
    </location>
</feature>
<dbReference type="RefSeq" id="WP_317941322.1">
    <property type="nucleotide sequence ID" value="NZ_JAUBDJ010000016.1"/>
</dbReference>
<gene>
    <name evidence="10" type="ORF">QTL97_17195</name>
</gene>
<feature type="domain" description="ABC transmembrane type-2" evidence="9">
    <location>
        <begin position="168"/>
        <end position="393"/>
    </location>
</feature>